<dbReference type="HGNC" id="HGNC:4880">
    <property type="gene designation" value="HEY1"/>
</dbReference>
<sequence>MKRAHPEYSSSDSELDETIEKLEFGSRFHVPNYIFPDFGQKKTERNN</sequence>
<dbReference type="Bgee" id="ENSG00000164683">
    <property type="expression patterns" value="Expressed in endothelial cell and 207 other cell types or tissues"/>
</dbReference>
<evidence type="ECO:0000313" key="1">
    <source>
        <dbReference type="Ensembl" id="ENSP00000501471.1"/>
    </source>
</evidence>
<protein>
    <submittedName>
        <fullName evidence="1">Hes related family bHLH transcription factor with YRPW motif 1</fullName>
    </submittedName>
</protein>
<dbReference type="OpenTargets" id="ENSG00000164683"/>
<dbReference type="OrthoDB" id="6371181at2759"/>
<reference evidence="1" key="4">
    <citation type="submission" date="2025-08" db="UniProtKB">
        <authorList>
            <consortium name="Ensembl"/>
        </authorList>
    </citation>
    <scope>IDENTIFICATION</scope>
</reference>
<reference evidence="1 2" key="3">
    <citation type="journal article" date="2006" name="Nature">
        <title>DNA sequence and analysis of human chromosome 8.</title>
        <authorList>
            <person name="Nusbaum C."/>
            <person name="Mikkelsen T.S."/>
            <person name="Zody M.C."/>
            <person name="Asakawa S."/>
            <person name="Taudien S."/>
            <person name="Garber M."/>
            <person name="Kodira C.D."/>
            <person name="Schueler M.G."/>
            <person name="Shimizu A."/>
            <person name="Whittaker C.A."/>
            <person name="Chang J.L."/>
            <person name="Cuomo C.A."/>
            <person name="Dewar K."/>
            <person name="FitzGerald M.G."/>
            <person name="Yang X."/>
            <person name="Allen N.R."/>
            <person name="Anderson S."/>
            <person name="Asakawa T."/>
            <person name="Blechschmidt K."/>
            <person name="Bloom T."/>
            <person name="Borowsky M.L."/>
            <person name="Butler J."/>
            <person name="Cook A."/>
            <person name="Corum B."/>
            <person name="DeArellano K."/>
            <person name="DeCaprio D."/>
            <person name="Dooley K.T."/>
            <person name="Dorris L.III."/>
            <person name="Engels R."/>
            <person name="Glockner G."/>
            <person name="Hafez N."/>
            <person name="Hagopian D.S."/>
            <person name="Hall J.L."/>
            <person name="Ishikawa S.K."/>
            <person name="Jaffe D.B."/>
            <person name="Kamat A."/>
            <person name="Kudoh J."/>
            <person name="Lehmann R."/>
            <person name="Lokitsang T."/>
            <person name="Macdonald P."/>
            <person name="Major J.E."/>
            <person name="Matthews C.D."/>
            <person name="Mauceli E."/>
            <person name="Menzel U."/>
            <person name="Mihalev A.H."/>
            <person name="Minoshima S."/>
            <person name="Murayama Y."/>
            <person name="Naylor J.W."/>
            <person name="Nicol R."/>
            <person name="Nguyen C."/>
            <person name="O'Leary S.B."/>
            <person name="O'Neill K."/>
            <person name="Parker S.C."/>
            <person name="Polley A."/>
            <person name="Raymond C.K."/>
            <person name="Reichwald K."/>
            <person name="Rodriguez J."/>
            <person name="Sasaki T."/>
            <person name="Schilhabel M."/>
            <person name="Siddiqui R."/>
            <person name="Smith C.L."/>
            <person name="Sneddon T.P."/>
            <person name="Talamas J.A."/>
            <person name="Tenzin P."/>
            <person name="Topham K."/>
            <person name="Venkataraman V."/>
            <person name="Wen G."/>
            <person name="Yamazaki S."/>
            <person name="Young S.K."/>
            <person name="Zeng Q."/>
            <person name="Zimmer A.R."/>
            <person name="Rosenthal A."/>
            <person name="Birren B.W."/>
            <person name="Platzer M."/>
            <person name="Shimizu N."/>
            <person name="Lander E.S."/>
        </authorList>
    </citation>
    <scope>NUCLEOTIDE SEQUENCE [LARGE SCALE GENOMIC DNA]</scope>
</reference>
<dbReference type="GeneTree" id="ENSGT00940000157068"/>
<name>A0A6I8PU82_HUMAN</name>
<dbReference type="EMBL" id="AC016240">
    <property type="status" value="NOT_ANNOTATED_CDS"/>
    <property type="molecule type" value="Genomic_DNA"/>
</dbReference>
<dbReference type="Proteomes" id="UP000005640">
    <property type="component" value="Chromosome 8"/>
</dbReference>
<proteinExistence type="predicted"/>
<reference evidence="1 2" key="2">
    <citation type="journal article" date="2004" name="Nature">
        <title>Finishing the euchromatic sequence of the human genome.</title>
        <authorList>
            <consortium name="International Human Genome Sequencing Consortium"/>
        </authorList>
    </citation>
    <scope>NUCLEOTIDE SEQUENCE [LARGE SCALE GENOMIC DNA]</scope>
</reference>
<reference evidence="1 2" key="1">
    <citation type="journal article" date="2001" name="Nature">
        <title>Initial sequencing and analysis of the human genome.</title>
        <authorList>
            <consortium name="International Human Genome Sequencing Consortium"/>
            <person name="Lander E.S."/>
            <person name="Linton L.M."/>
            <person name="Birren B."/>
            <person name="Nusbaum C."/>
            <person name="Zody M.C."/>
            <person name="Baldwin J."/>
            <person name="Devon K."/>
            <person name="Dewar K."/>
            <person name="Doyle M."/>
            <person name="FitzHugh W."/>
            <person name="Funke R."/>
            <person name="Gage D."/>
            <person name="Harris K."/>
            <person name="Heaford A."/>
            <person name="Howland J."/>
            <person name="Kann L."/>
            <person name="Lehoczky J."/>
            <person name="LeVine R."/>
            <person name="McEwan P."/>
            <person name="McKernan K."/>
            <person name="Meldrim J."/>
            <person name="Mesirov J.P."/>
            <person name="Miranda C."/>
            <person name="Morris W."/>
            <person name="Naylor J."/>
            <person name="Raymond C."/>
            <person name="Rosetti M."/>
            <person name="Santos R."/>
            <person name="Sheridan A."/>
            <person name="Sougnez C."/>
            <person name="Stange-Thomann N."/>
            <person name="Stojanovic N."/>
            <person name="Subramanian A."/>
            <person name="Wyman D."/>
            <person name="Rogers J."/>
            <person name="Sulston J."/>
            <person name="Ainscough R."/>
            <person name="Beck S."/>
            <person name="Bentley D."/>
            <person name="Burton J."/>
            <person name="Clee C."/>
            <person name="Carter N."/>
            <person name="Coulson A."/>
            <person name="Deadman R."/>
            <person name="Deloukas P."/>
            <person name="Dunham A."/>
            <person name="Dunham I."/>
            <person name="Durbin R."/>
            <person name="French L."/>
            <person name="Grafham D."/>
            <person name="Gregory S."/>
            <person name="Hubbard T."/>
            <person name="Humphray S."/>
            <person name="Hunt A."/>
            <person name="Jones M."/>
            <person name="Lloyd C."/>
            <person name="McMurray A."/>
            <person name="Matthews L."/>
            <person name="Mercer S."/>
            <person name="Milne S."/>
            <person name="Mullikin J.C."/>
            <person name="Mungall A."/>
            <person name="Plumb R."/>
            <person name="Ross M."/>
            <person name="Shownkeen R."/>
            <person name="Sims S."/>
            <person name="Waterston R.H."/>
            <person name="Wilson R.K."/>
            <person name="Hillier L.W."/>
            <person name="McPherson J.D."/>
            <person name="Marra M.A."/>
            <person name="Mardis E.R."/>
            <person name="Fulton L.A."/>
            <person name="Chinwalla A.T."/>
            <person name="Pepin K.H."/>
            <person name="Gish W.R."/>
            <person name="Chissoe S.L."/>
            <person name="Wendl M.C."/>
            <person name="Delehaunty K.D."/>
            <person name="Miner T.L."/>
            <person name="Delehaunty A."/>
            <person name="Kramer J.B."/>
            <person name="Cook L.L."/>
            <person name="Fulton R.S."/>
            <person name="Johnson D.L."/>
            <person name="Minx P.J."/>
            <person name="Clifton S.W."/>
            <person name="Hawkins T."/>
            <person name="Branscomb E."/>
            <person name="Predki P."/>
            <person name="Richardson P."/>
            <person name="Wenning S."/>
            <person name="Slezak T."/>
            <person name="Doggett N."/>
            <person name="Cheng J.F."/>
            <person name="Olsen A."/>
            <person name="Lucas S."/>
            <person name="Elkin C."/>
            <person name="Uberbacher E."/>
            <person name="Frazier M."/>
            <person name="Gibbs R.A."/>
            <person name="Muzny D.M."/>
            <person name="Scherer S.E."/>
            <person name="Bouck J.B."/>
            <person name="Sodergren E.J."/>
            <person name="Worley K.C."/>
            <person name="Rives C.M."/>
            <person name="Gorrell J.H."/>
            <person name="Metzker M.L."/>
            <person name="Naylor S.L."/>
            <person name="Kucherlapati R.S."/>
            <person name="Nelson D.L."/>
            <person name="Weinstock G.M."/>
            <person name="Sakaki Y."/>
            <person name="Fujiyama A."/>
            <person name="Hattori M."/>
            <person name="Yada T."/>
            <person name="Toyoda A."/>
            <person name="Itoh T."/>
            <person name="Kawagoe C."/>
            <person name="Watanabe H."/>
            <person name="Totoki Y."/>
            <person name="Taylor T."/>
            <person name="Weissenbach J."/>
            <person name="Heilig R."/>
            <person name="Saurin W."/>
            <person name="Artiguenave F."/>
            <person name="Brottier P."/>
            <person name="Bruls T."/>
            <person name="Pelletier E."/>
            <person name="Robert C."/>
            <person name="Wincker P."/>
            <person name="Smith D.R."/>
            <person name="Doucette-Stamm L."/>
            <person name="Rubenfield M."/>
            <person name="Weinstock K."/>
            <person name="Lee H.M."/>
            <person name="Dubois J."/>
            <person name="Rosenthal A."/>
            <person name="Platzer M."/>
            <person name="Nyakatura G."/>
            <person name="Taudien S."/>
            <person name="Rump A."/>
            <person name="Yang H."/>
            <person name="Yu J."/>
            <person name="Wang J."/>
            <person name="Huang G."/>
            <person name="Gu J."/>
            <person name="Hood L."/>
            <person name="Rowen L."/>
            <person name="Madan A."/>
            <person name="Qin S."/>
            <person name="Davis R.W."/>
            <person name="Federspiel N.A."/>
            <person name="Abola A.P."/>
            <person name="Proctor M.J."/>
            <person name="Myers R.M."/>
            <person name="Schmutz J."/>
            <person name="Dickson M."/>
            <person name="Grimwood J."/>
            <person name="Cox D.R."/>
            <person name="Olson M.V."/>
            <person name="Kaul R."/>
            <person name="Raymond C."/>
            <person name="Shimizu N."/>
            <person name="Kawasaki K."/>
            <person name="Minoshima S."/>
            <person name="Evans G.A."/>
            <person name="Athanasiou M."/>
            <person name="Schultz R."/>
            <person name="Roe B.A."/>
            <person name="Chen F."/>
            <person name="Pan H."/>
            <person name="Ramser J."/>
            <person name="Lehrach H."/>
            <person name="Reinhardt R."/>
            <person name="McCombie W.R."/>
            <person name="de la Bastide M."/>
            <person name="Dedhia N."/>
            <person name="Blocker H."/>
            <person name="Hornischer K."/>
            <person name="Nordsiek G."/>
            <person name="Agarwala R."/>
            <person name="Aravind L."/>
            <person name="Bailey J.A."/>
            <person name="Bateman A."/>
            <person name="Batzoglou S."/>
            <person name="Birney E."/>
            <person name="Bork P."/>
            <person name="Brown D.G."/>
            <person name="Burge C.B."/>
            <person name="Cerutti L."/>
            <person name="Chen H.C."/>
            <person name="Church D."/>
            <person name="Clamp M."/>
            <person name="Copley R.R."/>
            <person name="Doerks T."/>
            <person name="Eddy S.R."/>
            <person name="Eichler E.E."/>
            <person name="Furey T.S."/>
            <person name="Galagan J."/>
            <person name="Gilbert J.G."/>
            <person name="Harmon C."/>
            <person name="Hayashizaki Y."/>
            <person name="Haussler D."/>
            <person name="Hermjakob H."/>
            <person name="Hokamp K."/>
            <person name="Jang W."/>
            <person name="Johnson L.S."/>
            <person name="Jones T.A."/>
            <person name="Kasif S."/>
            <person name="Kaspryzk A."/>
            <person name="Kennedy S."/>
            <person name="Kent W.J."/>
            <person name="Kitts P."/>
            <person name="Koonin E.V."/>
            <person name="Korf I."/>
            <person name="Kulp D."/>
            <person name="Lancet D."/>
            <person name="Lowe T.M."/>
            <person name="McLysaght A."/>
            <person name="Mikkelsen T."/>
            <person name="Moran J.V."/>
            <person name="Mulder N."/>
            <person name="Pollara V.J."/>
            <person name="Ponting C.P."/>
            <person name="Schuler G."/>
            <person name="Schultz J."/>
            <person name="Slater G."/>
            <person name="Smit A.F."/>
            <person name="Stupka E."/>
            <person name="Szustakowski J."/>
            <person name="Thierry-Mieg D."/>
            <person name="Thierry-Mieg J."/>
            <person name="Wagner L."/>
            <person name="Wallis J."/>
            <person name="Wheeler R."/>
            <person name="Williams A."/>
            <person name="Wolf Y.I."/>
            <person name="Wolfe K.H."/>
            <person name="Yang S.P."/>
            <person name="Yeh R.F."/>
            <person name="Collins F."/>
            <person name="Guyer M.S."/>
            <person name="Peterson J."/>
            <person name="Felsenfeld A."/>
            <person name="Wetterstrand K.A."/>
            <person name="Patrinos A."/>
            <person name="Morgan M.J."/>
            <person name="de Jong P."/>
            <person name="Catanese J.J."/>
            <person name="Osoegawa K."/>
            <person name="Shizuya H."/>
            <person name="Choi S."/>
            <person name="Chen Y.J."/>
        </authorList>
    </citation>
    <scope>NUCLEOTIDE SEQUENCE [LARGE SCALE GENOMIC DNA]</scope>
</reference>
<accession>A0A6I8PU82</accession>
<organism evidence="1 2">
    <name type="scientific">Homo sapiens</name>
    <name type="common">Human</name>
    <dbReference type="NCBI Taxonomy" id="9606"/>
    <lineage>
        <taxon>Eukaryota</taxon>
        <taxon>Metazoa</taxon>
        <taxon>Chordata</taxon>
        <taxon>Craniata</taxon>
        <taxon>Vertebrata</taxon>
        <taxon>Euteleostomi</taxon>
        <taxon>Mammalia</taxon>
        <taxon>Eutheria</taxon>
        <taxon>Euarchontoglires</taxon>
        <taxon>Primates</taxon>
        <taxon>Haplorrhini</taxon>
        <taxon>Catarrhini</taxon>
        <taxon>Hominidae</taxon>
        <taxon>Homo</taxon>
    </lineage>
</organism>
<gene>
    <name evidence="1" type="primary">HEY1</name>
</gene>
<dbReference type="AlphaFoldDB" id="A0A6I8PU82"/>
<keyword evidence="2" id="KW-1185">Reference proteome</keyword>
<dbReference type="Ensembl" id="ENST00000674177.1">
    <property type="protein sequence ID" value="ENSP00000501471.1"/>
    <property type="gene ID" value="ENSG00000164683.19"/>
</dbReference>
<reference evidence="1" key="5">
    <citation type="submission" date="2025-09" db="UniProtKB">
        <authorList>
            <consortium name="Ensembl"/>
        </authorList>
    </citation>
    <scope>IDENTIFICATION</scope>
</reference>
<evidence type="ECO:0000313" key="2">
    <source>
        <dbReference type="Proteomes" id="UP000005640"/>
    </source>
</evidence>
<dbReference type="ExpressionAtlas" id="A0A6I8PU82">
    <property type="expression patterns" value="baseline and differential"/>
</dbReference>